<dbReference type="Gene3D" id="1.10.1740.10">
    <property type="match status" value="1"/>
</dbReference>
<comment type="similarity">
    <text evidence="1">Belongs to the sigma-70 factor family. ECF subfamily.</text>
</comment>
<dbReference type="Gene3D" id="1.10.10.10">
    <property type="entry name" value="Winged helix-like DNA-binding domain superfamily/Winged helix DNA-binding domain"/>
    <property type="match status" value="1"/>
</dbReference>
<evidence type="ECO:0000256" key="4">
    <source>
        <dbReference type="ARBA" id="ARBA00023163"/>
    </source>
</evidence>
<dbReference type="Pfam" id="PF08281">
    <property type="entry name" value="Sigma70_r4_2"/>
    <property type="match status" value="1"/>
</dbReference>
<evidence type="ECO:0000259" key="8">
    <source>
        <dbReference type="Pfam" id="PF20239"/>
    </source>
</evidence>
<dbReference type="SUPFAM" id="SSF88659">
    <property type="entry name" value="Sigma3 and sigma4 domains of RNA polymerase sigma factors"/>
    <property type="match status" value="1"/>
</dbReference>
<keyword evidence="3" id="KW-0731">Sigma factor</keyword>
<evidence type="ECO:0000313" key="10">
    <source>
        <dbReference type="Proteomes" id="UP001501116"/>
    </source>
</evidence>
<protein>
    <submittedName>
        <fullName evidence="9">Sigma factor-like helix-turn-helix DNA-binding protein</fullName>
    </submittedName>
</protein>
<evidence type="ECO:0000256" key="2">
    <source>
        <dbReference type="ARBA" id="ARBA00023015"/>
    </source>
</evidence>
<reference evidence="10" key="1">
    <citation type="journal article" date="2019" name="Int. J. Syst. Evol. Microbiol.">
        <title>The Global Catalogue of Microorganisms (GCM) 10K type strain sequencing project: providing services to taxonomists for standard genome sequencing and annotation.</title>
        <authorList>
            <consortium name="The Broad Institute Genomics Platform"/>
            <consortium name="The Broad Institute Genome Sequencing Center for Infectious Disease"/>
            <person name="Wu L."/>
            <person name="Ma J."/>
        </authorList>
    </citation>
    <scope>NUCLEOTIDE SEQUENCE [LARGE SCALE GENOMIC DNA]</scope>
    <source>
        <strain evidence="10">JCM 14545</strain>
    </source>
</reference>
<comment type="caution">
    <text evidence="9">The sequence shown here is derived from an EMBL/GenBank/DDBJ whole genome shotgun (WGS) entry which is preliminary data.</text>
</comment>
<keyword evidence="4" id="KW-0804">Transcription</keyword>
<feature type="region of interest" description="Disordered" evidence="5">
    <location>
        <begin position="412"/>
        <end position="431"/>
    </location>
</feature>
<dbReference type="InterPro" id="IPR046531">
    <property type="entry name" value="DUF6596"/>
</dbReference>
<dbReference type="SUPFAM" id="SSF88946">
    <property type="entry name" value="Sigma2 domain of RNA polymerase sigma factors"/>
    <property type="match status" value="1"/>
</dbReference>
<dbReference type="InterPro" id="IPR013325">
    <property type="entry name" value="RNA_pol_sigma_r2"/>
</dbReference>
<dbReference type="InterPro" id="IPR013249">
    <property type="entry name" value="RNA_pol_sigma70_r4_t2"/>
</dbReference>
<dbReference type="PANTHER" id="PTHR47756">
    <property type="entry name" value="BLL6612 PROTEIN-RELATED"/>
    <property type="match status" value="1"/>
</dbReference>
<keyword evidence="10" id="KW-1185">Reference proteome</keyword>
<name>A0ABP5BXH8_9PSEU</name>
<dbReference type="InterPro" id="IPR013324">
    <property type="entry name" value="RNA_pol_sigma_r3/r4-like"/>
</dbReference>
<evidence type="ECO:0000259" key="7">
    <source>
        <dbReference type="Pfam" id="PF08281"/>
    </source>
</evidence>
<gene>
    <name evidence="9" type="ORF">GCM10009754_23760</name>
</gene>
<proteinExistence type="inferred from homology"/>
<dbReference type="NCBIfam" id="TIGR02937">
    <property type="entry name" value="sigma70-ECF"/>
    <property type="match status" value="1"/>
</dbReference>
<feature type="domain" description="RNA polymerase sigma-70 region 2" evidence="6">
    <location>
        <begin position="13"/>
        <end position="78"/>
    </location>
</feature>
<evidence type="ECO:0000313" key="9">
    <source>
        <dbReference type="EMBL" id="GAA1953733.1"/>
    </source>
</evidence>
<dbReference type="Pfam" id="PF20239">
    <property type="entry name" value="DUF6596"/>
    <property type="match status" value="1"/>
</dbReference>
<evidence type="ECO:0000256" key="1">
    <source>
        <dbReference type="ARBA" id="ARBA00010641"/>
    </source>
</evidence>
<evidence type="ECO:0000259" key="6">
    <source>
        <dbReference type="Pfam" id="PF04542"/>
    </source>
</evidence>
<dbReference type="InterPro" id="IPR036388">
    <property type="entry name" value="WH-like_DNA-bd_sf"/>
</dbReference>
<dbReference type="EMBL" id="BAAANN010000008">
    <property type="protein sequence ID" value="GAA1953733.1"/>
    <property type="molecule type" value="Genomic_DNA"/>
</dbReference>
<evidence type="ECO:0000256" key="3">
    <source>
        <dbReference type="ARBA" id="ARBA00023082"/>
    </source>
</evidence>
<feature type="domain" description="DUF6596" evidence="8">
    <location>
        <begin position="184"/>
        <end position="284"/>
    </location>
</feature>
<sequence length="431" mass="46835">MAVGGAHDFTALLRELTPQVLGVLVQRHGDFASSEDAVQEALLAASVQWPSEGVPSNPRGWLVTVASRRLMDHWRRESTRRKYETTLATLTPADEHVQSEPDTGGAQGDDTLKLLFLCCHPALSPASQVALTLRAIGGLSTAEIARAFMVPEATMTRRISRAKQRIESTAVPFGLPAPSEWDTRLDAVLRVLYLIFNEGYTASHGAELQRRDLATEAIRLTTELHRLLPEDGEVTGLLALVLLVDARHPARTGADGMLVPLADQDRRQWKQESIRDGIALITHALSTAVVGPYQLQAAIAAVHDEATRAEDTDWAQIVALYELLQRIEPGPVVSLNHAIAVAMATGPRAGLALLSELDEDEQGTGYRITAARAHLLELDGALDAAREAYETAAARTTSIPENRYLEMRARRIDSTSSAHPHDKVTPAPPCP</sequence>
<keyword evidence="2" id="KW-0805">Transcription regulation</keyword>
<dbReference type="InterPro" id="IPR007627">
    <property type="entry name" value="RNA_pol_sigma70_r2"/>
</dbReference>
<dbReference type="PANTHER" id="PTHR47756:SF2">
    <property type="entry name" value="BLL6612 PROTEIN"/>
    <property type="match status" value="1"/>
</dbReference>
<dbReference type="RefSeq" id="WP_344416741.1">
    <property type="nucleotide sequence ID" value="NZ_BAAANN010000008.1"/>
</dbReference>
<feature type="compositionally biased region" description="Basic and acidic residues" evidence="5">
    <location>
        <begin position="412"/>
        <end position="424"/>
    </location>
</feature>
<dbReference type="Pfam" id="PF04542">
    <property type="entry name" value="Sigma70_r2"/>
    <property type="match status" value="1"/>
</dbReference>
<evidence type="ECO:0000256" key="5">
    <source>
        <dbReference type="SAM" id="MobiDB-lite"/>
    </source>
</evidence>
<dbReference type="Proteomes" id="UP001501116">
    <property type="component" value="Unassembled WGS sequence"/>
</dbReference>
<organism evidence="9 10">
    <name type="scientific">Amycolatopsis minnesotensis</name>
    <dbReference type="NCBI Taxonomy" id="337894"/>
    <lineage>
        <taxon>Bacteria</taxon>
        <taxon>Bacillati</taxon>
        <taxon>Actinomycetota</taxon>
        <taxon>Actinomycetes</taxon>
        <taxon>Pseudonocardiales</taxon>
        <taxon>Pseudonocardiaceae</taxon>
        <taxon>Amycolatopsis</taxon>
    </lineage>
</organism>
<accession>A0ABP5BXH8</accession>
<feature type="domain" description="RNA polymerase sigma factor 70 region 4 type 2" evidence="7">
    <location>
        <begin position="115"/>
        <end position="166"/>
    </location>
</feature>
<dbReference type="InterPro" id="IPR014284">
    <property type="entry name" value="RNA_pol_sigma-70_dom"/>
</dbReference>